<dbReference type="PRINTS" id="PR00722">
    <property type="entry name" value="CHYMOTRYPSIN"/>
</dbReference>
<evidence type="ECO:0000256" key="4">
    <source>
        <dbReference type="ARBA" id="ARBA00022825"/>
    </source>
</evidence>
<dbReference type="Pfam" id="PF00089">
    <property type="entry name" value="Trypsin"/>
    <property type="match status" value="2"/>
</dbReference>
<dbReference type="GO" id="GO:0005576">
    <property type="term" value="C:extracellular region"/>
    <property type="evidence" value="ECO:0007669"/>
    <property type="project" value="UniProtKB-SubCell"/>
</dbReference>
<evidence type="ECO:0000313" key="10">
    <source>
        <dbReference type="Proteomes" id="UP001458880"/>
    </source>
</evidence>
<comment type="caution">
    <text evidence="9">The sequence shown here is derived from an EMBL/GenBank/DDBJ whole genome shotgun (WGS) entry which is preliminary data.</text>
</comment>
<evidence type="ECO:0000256" key="6">
    <source>
        <dbReference type="RuleBase" id="RU363034"/>
    </source>
</evidence>
<dbReference type="SMART" id="SM00020">
    <property type="entry name" value="Tryp_SPc"/>
    <property type="match status" value="1"/>
</dbReference>
<feature type="signal peptide" evidence="7">
    <location>
        <begin position="1"/>
        <end position="20"/>
    </location>
</feature>
<dbReference type="InterPro" id="IPR001254">
    <property type="entry name" value="Trypsin_dom"/>
</dbReference>
<keyword evidence="10" id="KW-1185">Reference proteome</keyword>
<dbReference type="CDD" id="cd00190">
    <property type="entry name" value="Tryp_SPc"/>
    <property type="match status" value="1"/>
</dbReference>
<evidence type="ECO:0000256" key="3">
    <source>
        <dbReference type="ARBA" id="ARBA00022801"/>
    </source>
</evidence>
<dbReference type="PANTHER" id="PTHR24252">
    <property type="entry name" value="ACROSIN-RELATED"/>
    <property type="match status" value="1"/>
</dbReference>
<dbReference type="FunFam" id="2.40.10.10:FF:000073">
    <property type="entry name" value="Trypsin alpha"/>
    <property type="match status" value="1"/>
</dbReference>
<evidence type="ECO:0000256" key="2">
    <source>
        <dbReference type="ARBA" id="ARBA00022670"/>
    </source>
</evidence>
<evidence type="ECO:0000313" key="9">
    <source>
        <dbReference type="EMBL" id="KAK9758495.1"/>
    </source>
</evidence>
<keyword evidence="2 6" id="KW-0645">Protease</keyword>
<dbReference type="PROSITE" id="PS50240">
    <property type="entry name" value="TRYPSIN_DOM"/>
    <property type="match status" value="1"/>
</dbReference>
<dbReference type="AlphaFoldDB" id="A0AAW1NIF8"/>
<evidence type="ECO:0000259" key="8">
    <source>
        <dbReference type="PROSITE" id="PS50240"/>
    </source>
</evidence>
<reference evidence="9 10" key="1">
    <citation type="journal article" date="2024" name="BMC Genomics">
        <title>De novo assembly and annotation of Popillia japonica's genome with initial clues to its potential as an invasive pest.</title>
        <authorList>
            <person name="Cucini C."/>
            <person name="Boschi S."/>
            <person name="Funari R."/>
            <person name="Cardaioli E."/>
            <person name="Iannotti N."/>
            <person name="Marturano G."/>
            <person name="Paoli F."/>
            <person name="Bruttini M."/>
            <person name="Carapelli A."/>
            <person name="Frati F."/>
            <person name="Nardi F."/>
        </authorList>
    </citation>
    <scope>NUCLEOTIDE SEQUENCE [LARGE SCALE GENOMIC DNA]</scope>
    <source>
        <strain evidence="9">DMR45628</strain>
    </source>
</reference>
<dbReference type="InterPro" id="IPR033116">
    <property type="entry name" value="TRYPSIN_SER"/>
</dbReference>
<evidence type="ECO:0000256" key="1">
    <source>
        <dbReference type="ARBA" id="ARBA00004239"/>
    </source>
</evidence>
<evidence type="ECO:0000256" key="5">
    <source>
        <dbReference type="ARBA" id="ARBA00023157"/>
    </source>
</evidence>
<comment type="subcellular location">
    <subcellularLocation>
        <location evidence="1">Secreted</location>
        <location evidence="1">Extracellular space</location>
    </subcellularLocation>
</comment>
<dbReference type="Proteomes" id="UP001458880">
    <property type="component" value="Unassembled WGS sequence"/>
</dbReference>
<dbReference type="Gene3D" id="2.40.10.10">
    <property type="entry name" value="Trypsin-like serine proteases"/>
    <property type="match status" value="2"/>
</dbReference>
<dbReference type="InterPro" id="IPR009003">
    <property type="entry name" value="Peptidase_S1_PA"/>
</dbReference>
<keyword evidence="4 6" id="KW-0720">Serine protease</keyword>
<organism evidence="9 10">
    <name type="scientific">Popillia japonica</name>
    <name type="common">Japanese beetle</name>
    <dbReference type="NCBI Taxonomy" id="7064"/>
    <lineage>
        <taxon>Eukaryota</taxon>
        <taxon>Metazoa</taxon>
        <taxon>Ecdysozoa</taxon>
        <taxon>Arthropoda</taxon>
        <taxon>Hexapoda</taxon>
        <taxon>Insecta</taxon>
        <taxon>Pterygota</taxon>
        <taxon>Neoptera</taxon>
        <taxon>Endopterygota</taxon>
        <taxon>Coleoptera</taxon>
        <taxon>Polyphaga</taxon>
        <taxon>Scarabaeiformia</taxon>
        <taxon>Scarabaeidae</taxon>
        <taxon>Rutelinae</taxon>
        <taxon>Popillia</taxon>
    </lineage>
</organism>
<dbReference type="GO" id="GO:0006508">
    <property type="term" value="P:proteolysis"/>
    <property type="evidence" value="ECO:0007669"/>
    <property type="project" value="UniProtKB-KW"/>
</dbReference>
<keyword evidence="7" id="KW-0732">Signal</keyword>
<dbReference type="PROSITE" id="PS00134">
    <property type="entry name" value="TRYPSIN_HIS"/>
    <property type="match status" value="1"/>
</dbReference>
<sequence>MINLHFYLVLLGAAITSNYAFPHKDGKYDPKIVGGADATEGQFPWQVSLRYASNNEHFCGGSIIRSKWILTAGHCVAGKSAEDILIITGTISLSKGGNTHKISTIISHASFNPHTLINDIALIELESELDFNPSIQPIELETVPDNLQFVRLKTISNLECQLRLRWAEQSVTADNVCTLTKYGEGACHGDSGGPLVANGKLIGVVSWGNPCAIESPDVFTRVSSYVNWINSNIGNI</sequence>
<feature type="domain" description="Peptidase S1" evidence="8">
    <location>
        <begin position="32"/>
        <end position="234"/>
    </location>
</feature>
<keyword evidence="3 6" id="KW-0378">Hydrolase</keyword>
<dbReference type="EMBL" id="JASPKY010000003">
    <property type="protein sequence ID" value="KAK9758495.1"/>
    <property type="molecule type" value="Genomic_DNA"/>
</dbReference>
<proteinExistence type="predicted"/>
<dbReference type="InterPro" id="IPR043504">
    <property type="entry name" value="Peptidase_S1_PA_chymotrypsin"/>
</dbReference>
<dbReference type="InterPro" id="IPR001314">
    <property type="entry name" value="Peptidase_S1A"/>
</dbReference>
<protein>
    <submittedName>
        <fullName evidence="9">Trypsin</fullName>
    </submittedName>
</protein>
<feature type="chain" id="PRO_5043598250" evidence="7">
    <location>
        <begin position="21"/>
        <end position="236"/>
    </location>
</feature>
<accession>A0AAW1NIF8</accession>
<evidence type="ECO:0000256" key="7">
    <source>
        <dbReference type="SAM" id="SignalP"/>
    </source>
</evidence>
<dbReference type="InterPro" id="IPR018114">
    <property type="entry name" value="TRYPSIN_HIS"/>
</dbReference>
<dbReference type="PROSITE" id="PS00135">
    <property type="entry name" value="TRYPSIN_SER"/>
    <property type="match status" value="1"/>
</dbReference>
<dbReference type="SUPFAM" id="SSF50494">
    <property type="entry name" value="Trypsin-like serine proteases"/>
    <property type="match status" value="1"/>
</dbReference>
<gene>
    <name evidence="9" type="ORF">QE152_g735</name>
</gene>
<dbReference type="FunFam" id="2.40.10.10:FF:000036">
    <property type="entry name" value="Trypsin beta"/>
    <property type="match status" value="1"/>
</dbReference>
<dbReference type="GO" id="GO:0004252">
    <property type="term" value="F:serine-type endopeptidase activity"/>
    <property type="evidence" value="ECO:0007669"/>
    <property type="project" value="InterPro"/>
</dbReference>
<keyword evidence="5" id="KW-1015">Disulfide bond</keyword>
<name>A0AAW1NIF8_POPJA</name>
<dbReference type="PANTHER" id="PTHR24252:SF7">
    <property type="entry name" value="HYALIN"/>
    <property type="match status" value="1"/>
</dbReference>